<name>A0ABX7MC61_9RHOO</name>
<gene>
    <name evidence="2" type="ORF">JY500_06530</name>
</gene>
<feature type="chain" id="PRO_5045894682" evidence="1">
    <location>
        <begin position="22"/>
        <end position="220"/>
    </location>
</feature>
<dbReference type="RefSeq" id="WP_172203936.1">
    <property type="nucleotide sequence ID" value="NZ_CP071060.1"/>
</dbReference>
<evidence type="ECO:0000256" key="1">
    <source>
        <dbReference type="SAM" id="SignalP"/>
    </source>
</evidence>
<dbReference type="EMBL" id="CP071060">
    <property type="protein sequence ID" value="QSI78283.1"/>
    <property type="molecule type" value="Genomic_DNA"/>
</dbReference>
<dbReference type="Proteomes" id="UP000663570">
    <property type="component" value="Chromosome"/>
</dbReference>
<sequence length="220" mass="22501">MRALRIAVAVAAVAAASQAHAVGVGVRAGTTGIGADVGFSVAPTLLARVGYSYLNYSNTVEVTDVKYDGKLKLSNGSLLLDWSPLGPFRITGGLILNDNKVDVTGTPTGSTYTINGNTYPAAAVGTLNGTVKVGNKAAPYLGIGYGNVATAGVNFYFDLGVVFQGTPKAELTANCGSAIVGTPACSQLQSDVAAEQAKLADDLKKFQYYPVANIGITIGF</sequence>
<reference evidence="2 3" key="1">
    <citation type="submission" date="2021-02" db="EMBL/GenBank/DDBJ databases">
        <title>Niveibacterium changnyeongensis HC41.</title>
        <authorList>
            <person name="Kang M."/>
        </authorList>
    </citation>
    <scope>NUCLEOTIDE SEQUENCE [LARGE SCALE GENOMIC DNA]</scope>
    <source>
        <strain evidence="2 3">HC41</strain>
    </source>
</reference>
<organism evidence="2 3">
    <name type="scientific">Niveibacterium microcysteis</name>
    <dbReference type="NCBI Taxonomy" id="2811415"/>
    <lineage>
        <taxon>Bacteria</taxon>
        <taxon>Pseudomonadati</taxon>
        <taxon>Pseudomonadota</taxon>
        <taxon>Betaproteobacteria</taxon>
        <taxon>Rhodocyclales</taxon>
        <taxon>Rhodocyclaceae</taxon>
        <taxon>Niveibacterium</taxon>
    </lineage>
</organism>
<proteinExistence type="predicted"/>
<feature type="signal peptide" evidence="1">
    <location>
        <begin position="1"/>
        <end position="21"/>
    </location>
</feature>
<accession>A0ABX7MC61</accession>
<dbReference type="Gene3D" id="2.40.160.170">
    <property type="match status" value="1"/>
</dbReference>
<evidence type="ECO:0000313" key="3">
    <source>
        <dbReference type="Proteomes" id="UP000663570"/>
    </source>
</evidence>
<protein>
    <submittedName>
        <fullName evidence="2">Uncharacterized protein</fullName>
    </submittedName>
</protein>
<evidence type="ECO:0000313" key="2">
    <source>
        <dbReference type="EMBL" id="QSI78283.1"/>
    </source>
</evidence>
<keyword evidence="1" id="KW-0732">Signal</keyword>
<keyword evidence="3" id="KW-1185">Reference proteome</keyword>